<dbReference type="InterPro" id="IPR041677">
    <property type="entry name" value="DNA2/NAM7_AAA_11"/>
</dbReference>
<dbReference type="SUPFAM" id="SSF52540">
    <property type="entry name" value="P-loop containing nucleoside triphosphate hydrolases"/>
    <property type="match status" value="1"/>
</dbReference>
<name>A0A813EP20_POLGL</name>
<gene>
    <name evidence="2" type="ORF">PGLA1383_LOCUS18501</name>
</gene>
<evidence type="ECO:0000313" key="2">
    <source>
        <dbReference type="EMBL" id="CAE8600167.1"/>
    </source>
</evidence>
<dbReference type="PANTHER" id="PTHR10887:SF341">
    <property type="entry name" value="NFX1-TYPE ZINC FINGER-CONTAINING PROTEIN 1"/>
    <property type="match status" value="1"/>
</dbReference>
<dbReference type="GO" id="GO:0031380">
    <property type="term" value="C:nuclear RNA-directed RNA polymerase complex"/>
    <property type="evidence" value="ECO:0007669"/>
    <property type="project" value="TreeGrafter"/>
</dbReference>
<accession>A0A813EP20</accession>
<dbReference type="Gene3D" id="3.40.50.300">
    <property type="entry name" value="P-loop containing nucleotide triphosphate hydrolases"/>
    <property type="match status" value="1"/>
</dbReference>
<dbReference type="Pfam" id="PF13086">
    <property type="entry name" value="AAA_11"/>
    <property type="match status" value="1"/>
</dbReference>
<dbReference type="GO" id="GO:0004386">
    <property type="term" value="F:helicase activity"/>
    <property type="evidence" value="ECO:0007669"/>
    <property type="project" value="InterPro"/>
</dbReference>
<keyword evidence="3" id="KW-1185">Reference proteome</keyword>
<proteinExistence type="predicted"/>
<dbReference type="Proteomes" id="UP000654075">
    <property type="component" value="Unassembled WGS sequence"/>
</dbReference>
<protein>
    <recommendedName>
        <fullName evidence="1">DNA2/NAM7 helicase helicase domain-containing protein</fullName>
    </recommendedName>
</protein>
<feature type="domain" description="DNA2/NAM7 helicase helicase" evidence="1">
    <location>
        <begin position="126"/>
        <end position="217"/>
    </location>
</feature>
<dbReference type="PANTHER" id="PTHR10887">
    <property type="entry name" value="DNA2/NAM7 HELICASE FAMILY"/>
    <property type="match status" value="1"/>
</dbReference>
<dbReference type="InterPro" id="IPR027417">
    <property type="entry name" value="P-loop_NTPase"/>
</dbReference>
<evidence type="ECO:0000259" key="1">
    <source>
        <dbReference type="Pfam" id="PF13086"/>
    </source>
</evidence>
<organism evidence="2 3">
    <name type="scientific">Polarella glacialis</name>
    <name type="common">Dinoflagellate</name>
    <dbReference type="NCBI Taxonomy" id="89957"/>
    <lineage>
        <taxon>Eukaryota</taxon>
        <taxon>Sar</taxon>
        <taxon>Alveolata</taxon>
        <taxon>Dinophyceae</taxon>
        <taxon>Suessiales</taxon>
        <taxon>Suessiaceae</taxon>
        <taxon>Polarella</taxon>
    </lineage>
</organism>
<dbReference type="EMBL" id="CAJNNV010011889">
    <property type="protein sequence ID" value="CAE8600167.1"/>
    <property type="molecule type" value="Genomic_DNA"/>
</dbReference>
<sequence>MERELLQQLPAKLCFDDDDEATRELQAELEAERLGARGADARDALSSEEERSLVHLGQLYLSSSRQEHRPTIPMRFAPGGRLRSREGKTMDRLLVAPKLHALDASSRAKLVHAQILHYAATCDSDLQGATQDLEAATRDEEANDVAISAAVLRKKKIIGMTITGASINAMLLRDVKPDVVIVEEAAEVLEPQILAVLGPWVQHLIMIGDHRQLPPPVETYMLKRMTRA</sequence>
<dbReference type="OrthoDB" id="2423195at2759"/>
<evidence type="ECO:0000313" key="3">
    <source>
        <dbReference type="Proteomes" id="UP000654075"/>
    </source>
</evidence>
<dbReference type="GO" id="GO:0031048">
    <property type="term" value="P:regulatory ncRNA-mediated heterochromatin formation"/>
    <property type="evidence" value="ECO:0007669"/>
    <property type="project" value="TreeGrafter"/>
</dbReference>
<dbReference type="InterPro" id="IPR045055">
    <property type="entry name" value="DNA2/NAM7-like"/>
</dbReference>
<reference evidence="2" key="1">
    <citation type="submission" date="2021-02" db="EMBL/GenBank/DDBJ databases">
        <authorList>
            <person name="Dougan E. K."/>
            <person name="Rhodes N."/>
            <person name="Thang M."/>
            <person name="Chan C."/>
        </authorList>
    </citation>
    <scope>NUCLEOTIDE SEQUENCE</scope>
</reference>
<comment type="caution">
    <text evidence="2">The sequence shown here is derived from an EMBL/GenBank/DDBJ whole genome shotgun (WGS) entry which is preliminary data.</text>
</comment>
<dbReference type="AlphaFoldDB" id="A0A813EP20"/>